<dbReference type="Proteomes" id="UP000053555">
    <property type="component" value="Unassembled WGS sequence"/>
</dbReference>
<sequence length="50" mass="6016">MFFPFSLSFITVSCFFFSHHKLQPLLFTLLKNGFHHFQLDTHKNFPNSRL</sequence>
<dbReference type="EMBL" id="KN663182">
    <property type="protein sequence ID" value="KHN12333.1"/>
    <property type="molecule type" value="Genomic_DNA"/>
</dbReference>
<name>A0A0B2PX72_GLYSO</name>
<dbReference type="SMR" id="A0A0B2PX72"/>
<accession>A0A0B2PX72</accession>
<organism evidence="1">
    <name type="scientific">Glycine soja</name>
    <name type="common">Wild soybean</name>
    <dbReference type="NCBI Taxonomy" id="3848"/>
    <lineage>
        <taxon>Eukaryota</taxon>
        <taxon>Viridiplantae</taxon>
        <taxon>Streptophyta</taxon>
        <taxon>Embryophyta</taxon>
        <taxon>Tracheophyta</taxon>
        <taxon>Spermatophyta</taxon>
        <taxon>Magnoliopsida</taxon>
        <taxon>eudicotyledons</taxon>
        <taxon>Gunneridae</taxon>
        <taxon>Pentapetalae</taxon>
        <taxon>rosids</taxon>
        <taxon>fabids</taxon>
        <taxon>Fabales</taxon>
        <taxon>Fabaceae</taxon>
        <taxon>Papilionoideae</taxon>
        <taxon>50 kb inversion clade</taxon>
        <taxon>NPAAA clade</taxon>
        <taxon>indigoferoid/millettioid clade</taxon>
        <taxon>Phaseoleae</taxon>
        <taxon>Glycine</taxon>
        <taxon>Glycine subgen. Soja</taxon>
    </lineage>
</organism>
<evidence type="ECO:0000313" key="1">
    <source>
        <dbReference type="EMBL" id="KHN12333.1"/>
    </source>
</evidence>
<gene>
    <name evidence="1" type="ORF">glysoja_034425</name>
</gene>
<proteinExistence type="predicted"/>
<reference evidence="1" key="1">
    <citation type="submission" date="2014-07" db="EMBL/GenBank/DDBJ databases">
        <title>Identification of a novel salt tolerance gene in wild soybean by whole-genome sequencing.</title>
        <authorList>
            <person name="Lam H.-M."/>
            <person name="Qi X."/>
            <person name="Li M.-W."/>
            <person name="Liu X."/>
            <person name="Xie M."/>
            <person name="Ni M."/>
            <person name="Xu X."/>
        </authorList>
    </citation>
    <scope>NUCLEOTIDE SEQUENCE [LARGE SCALE GENOMIC DNA]</scope>
    <source>
        <tissue evidence="1">Root</tissue>
    </source>
</reference>
<dbReference type="AlphaFoldDB" id="A0A0B2PX72"/>
<protein>
    <submittedName>
        <fullName evidence="1">Uncharacterized protein</fullName>
    </submittedName>
</protein>